<evidence type="ECO:0000256" key="1">
    <source>
        <dbReference type="ARBA" id="ARBA00004072"/>
    </source>
</evidence>
<dbReference type="AlphaFoldDB" id="A0A7S1TM20"/>
<evidence type="ECO:0000313" key="8">
    <source>
        <dbReference type="EMBL" id="CAD9239720.1"/>
    </source>
</evidence>
<feature type="region of interest" description="Disordered" evidence="6">
    <location>
        <begin position="1"/>
        <end position="22"/>
    </location>
</feature>
<protein>
    <recommendedName>
        <fullName evidence="5">Large ribosomal subunit protein uL24c</fullName>
    </recommendedName>
</protein>
<evidence type="ECO:0000256" key="2">
    <source>
        <dbReference type="ARBA" id="ARBA00010618"/>
    </source>
</evidence>
<dbReference type="InterPro" id="IPR005824">
    <property type="entry name" value="KOW"/>
</dbReference>
<dbReference type="EMBL" id="HBGI01002220">
    <property type="protein sequence ID" value="CAD9239720.1"/>
    <property type="molecule type" value="Transcribed_RNA"/>
</dbReference>
<name>A0A7S1TM20_9RHOD</name>
<dbReference type="Gene3D" id="2.30.30.30">
    <property type="match status" value="1"/>
</dbReference>
<dbReference type="InterPro" id="IPR005756">
    <property type="entry name" value="Ribosomal_uL24_euk/arc"/>
</dbReference>
<dbReference type="NCBIfam" id="TIGR01080">
    <property type="entry name" value="rplX_A_E"/>
    <property type="match status" value="1"/>
</dbReference>
<keyword evidence="4" id="KW-0687">Ribonucleoprotein</keyword>
<dbReference type="InterPro" id="IPR041988">
    <property type="entry name" value="Ribosomal_uL24_KOW"/>
</dbReference>
<keyword evidence="3" id="KW-0689">Ribosomal protein</keyword>
<comment type="similarity">
    <text evidence="2">Belongs to the universal ribosomal protein uL24 family.</text>
</comment>
<dbReference type="FunFam" id="2.30.30.30:FF:000009">
    <property type="entry name" value="60S ribosomal protein L26"/>
    <property type="match status" value="1"/>
</dbReference>
<evidence type="ECO:0000256" key="4">
    <source>
        <dbReference type="ARBA" id="ARBA00023274"/>
    </source>
</evidence>
<accession>A0A7S1TM20</accession>
<dbReference type="InterPro" id="IPR008991">
    <property type="entry name" value="Translation_prot_SH3-like_sf"/>
</dbReference>
<sequence>MKYSASVSSSRRKSRRAHFQAPSHMRRIIMSAPLSQELRSKYNVRSLPIRKDDEVLVQRGQYKGREGKVVTCYRKKYVIYLDRVQREKVNGQTVPIGIHPSNVTITKIKLDKDRKAILERKNRSAALEKGKGKFTDAEVQGGAAMADVD</sequence>
<dbReference type="Pfam" id="PF16906">
    <property type="entry name" value="Ribosomal_L26"/>
    <property type="match status" value="1"/>
</dbReference>
<dbReference type="GO" id="GO:0003735">
    <property type="term" value="F:structural constituent of ribosome"/>
    <property type="evidence" value="ECO:0007669"/>
    <property type="project" value="InterPro"/>
</dbReference>
<dbReference type="Pfam" id="PF00467">
    <property type="entry name" value="KOW"/>
    <property type="match status" value="1"/>
</dbReference>
<dbReference type="GO" id="GO:0006412">
    <property type="term" value="P:translation"/>
    <property type="evidence" value="ECO:0007669"/>
    <property type="project" value="InterPro"/>
</dbReference>
<organism evidence="8">
    <name type="scientific">Erythrolobus australicus</name>
    <dbReference type="NCBI Taxonomy" id="1077150"/>
    <lineage>
        <taxon>Eukaryota</taxon>
        <taxon>Rhodophyta</taxon>
        <taxon>Bangiophyceae</taxon>
        <taxon>Porphyridiales</taxon>
        <taxon>Porphyridiaceae</taxon>
        <taxon>Erythrolobus</taxon>
    </lineage>
</organism>
<dbReference type="SMART" id="SM00739">
    <property type="entry name" value="KOW"/>
    <property type="match status" value="1"/>
</dbReference>
<dbReference type="HAMAP" id="MF_01326_A">
    <property type="entry name" value="Ribosomal_uL24_A"/>
    <property type="match status" value="1"/>
</dbReference>
<dbReference type="SUPFAM" id="SSF50104">
    <property type="entry name" value="Translation proteins SH3-like domain"/>
    <property type="match status" value="1"/>
</dbReference>
<dbReference type="PANTHER" id="PTHR11143">
    <property type="entry name" value="60S RIBOSOMAL PROTEIN L26 FAMILY MEMBER"/>
    <property type="match status" value="1"/>
</dbReference>
<evidence type="ECO:0000259" key="7">
    <source>
        <dbReference type="SMART" id="SM00739"/>
    </source>
</evidence>
<evidence type="ECO:0000256" key="6">
    <source>
        <dbReference type="SAM" id="MobiDB-lite"/>
    </source>
</evidence>
<proteinExistence type="inferred from homology"/>
<evidence type="ECO:0000256" key="3">
    <source>
        <dbReference type="ARBA" id="ARBA00022980"/>
    </source>
</evidence>
<reference evidence="8" key="1">
    <citation type="submission" date="2021-01" db="EMBL/GenBank/DDBJ databases">
        <authorList>
            <person name="Corre E."/>
            <person name="Pelletier E."/>
            <person name="Niang G."/>
            <person name="Scheremetjew M."/>
            <person name="Finn R."/>
            <person name="Kale V."/>
            <person name="Holt S."/>
            <person name="Cochrane G."/>
            <person name="Meng A."/>
            <person name="Brown T."/>
            <person name="Cohen L."/>
        </authorList>
    </citation>
    <scope>NUCLEOTIDE SEQUENCE</scope>
    <source>
        <strain evidence="8">CCMP3124</strain>
    </source>
</reference>
<evidence type="ECO:0000256" key="5">
    <source>
        <dbReference type="ARBA" id="ARBA00035282"/>
    </source>
</evidence>
<feature type="domain" description="KOW" evidence="7">
    <location>
        <begin position="48"/>
        <end position="75"/>
    </location>
</feature>
<dbReference type="InterPro" id="IPR014722">
    <property type="entry name" value="Rib_uL2_dom2"/>
</dbReference>
<dbReference type="GO" id="GO:0015934">
    <property type="term" value="C:large ribosomal subunit"/>
    <property type="evidence" value="ECO:0007669"/>
    <property type="project" value="InterPro"/>
</dbReference>
<gene>
    <name evidence="8" type="ORF">EAUS1353_LOCUS1458</name>
</gene>
<dbReference type="CDD" id="cd06089">
    <property type="entry name" value="KOW_RPL26"/>
    <property type="match status" value="1"/>
</dbReference>
<dbReference type="GO" id="GO:0003723">
    <property type="term" value="F:RNA binding"/>
    <property type="evidence" value="ECO:0007669"/>
    <property type="project" value="InterPro"/>
</dbReference>
<comment type="function">
    <text evidence="1">One of two assembly initiator proteins, it binds directly to the 5'-end of the 23S rRNA, where it nucleates assembly of the 50S subunit.</text>
</comment>